<keyword evidence="2" id="KW-1133">Transmembrane helix</keyword>
<evidence type="ECO:0000256" key="2">
    <source>
        <dbReference type="SAM" id="Phobius"/>
    </source>
</evidence>
<keyword evidence="2" id="KW-0812">Transmembrane</keyword>
<feature type="transmembrane region" description="Helical" evidence="2">
    <location>
        <begin position="20"/>
        <end position="44"/>
    </location>
</feature>
<evidence type="ECO:0000313" key="4">
    <source>
        <dbReference type="Proteomes" id="UP001597512"/>
    </source>
</evidence>
<dbReference type="EMBL" id="JBHUOM010000023">
    <property type="protein sequence ID" value="MFD2936450.1"/>
    <property type="molecule type" value="Genomic_DNA"/>
</dbReference>
<comment type="caution">
    <text evidence="3">The sequence shown here is derived from an EMBL/GenBank/DDBJ whole genome shotgun (WGS) entry which is preliminary data.</text>
</comment>
<dbReference type="Proteomes" id="UP001597512">
    <property type="component" value="Unassembled WGS sequence"/>
</dbReference>
<proteinExistence type="predicted"/>
<sequence length="102" mass="11612">MNNTLIKSILAGLLLGAALFVMPFFLVRLVLFFLLIGALFRLFGGGRFRQGWRRGRGYGHMPAFADRIRQMSDDEYTVFKQRYQGRCNDDPSSKSTGNTTNQ</sequence>
<evidence type="ECO:0000256" key="1">
    <source>
        <dbReference type="SAM" id="MobiDB-lite"/>
    </source>
</evidence>
<dbReference type="RefSeq" id="WP_381505252.1">
    <property type="nucleotide sequence ID" value="NZ_JBHUOM010000023.1"/>
</dbReference>
<evidence type="ECO:0008006" key="5">
    <source>
        <dbReference type="Google" id="ProtNLM"/>
    </source>
</evidence>
<organism evidence="3 4">
    <name type="scientific">Spirosoma flavum</name>
    <dbReference type="NCBI Taxonomy" id="2048557"/>
    <lineage>
        <taxon>Bacteria</taxon>
        <taxon>Pseudomonadati</taxon>
        <taxon>Bacteroidota</taxon>
        <taxon>Cytophagia</taxon>
        <taxon>Cytophagales</taxon>
        <taxon>Cytophagaceae</taxon>
        <taxon>Spirosoma</taxon>
    </lineage>
</organism>
<evidence type="ECO:0000313" key="3">
    <source>
        <dbReference type="EMBL" id="MFD2936450.1"/>
    </source>
</evidence>
<gene>
    <name evidence="3" type="ORF">ACFS25_21895</name>
</gene>
<protein>
    <recommendedName>
        <fullName evidence="5">DUF4834 family protein</fullName>
    </recommendedName>
</protein>
<accession>A0ABW6AM30</accession>
<keyword evidence="4" id="KW-1185">Reference proteome</keyword>
<feature type="region of interest" description="Disordered" evidence="1">
    <location>
        <begin position="83"/>
        <end position="102"/>
    </location>
</feature>
<feature type="compositionally biased region" description="Polar residues" evidence="1">
    <location>
        <begin position="93"/>
        <end position="102"/>
    </location>
</feature>
<keyword evidence="2" id="KW-0472">Membrane</keyword>
<reference evidence="4" key="1">
    <citation type="journal article" date="2019" name="Int. J. Syst. Evol. Microbiol.">
        <title>The Global Catalogue of Microorganisms (GCM) 10K type strain sequencing project: providing services to taxonomists for standard genome sequencing and annotation.</title>
        <authorList>
            <consortium name="The Broad Institute Genomics Platform"/>
            <consortium name="The Broad Institute Genome Sequencing Center for Infectious Disease"/>
            <person name="Wu L."/>
            <person name="Ma J."/>
        </authorList>
    </citation>
    <scope>NUCLEOTIDE SEQUENCE [LARGE SCALE GENOMIC DNA]</scope>
    <source>
        <strain evidence="4">KCTC 52490</strain>
    </source>
</reference>
<name>A0ABW6AM30_9BACT</name>